<evidence type="ECO:0000313" key="1">
    <source>
        <dbReference type="EMBL" id="RDW87077.1"/>
    </source>
</evidence>
<accession>A0A3D8SL77</accession>
<reference evidence="1 2" key="1">
    <citation type="journal article" date="2018" name="IMA Fungus">
        <title>IMA Genome-F 9: Draft genome sequence of Annulohypoxylon stygium, Aspergillus mulundensis, Berkeleyomyces basicola (syn. Thielaviopsis basicola), Ceratocystis smalleyi, two Cercospora beticola strains, Coleophoma cylindrospora, Fusarium fracticaudum, Phialophora cf. hyalina, and Morchella septimelata.</title>
        <authorList>
            <person name="Wingfield B.D."/>
            <person name="Bills G.F."/>
            <person name="Dong Y."/>
            <person name="Huang W."/>
            <person name="Nel W.J."/>
            <person name="Swalarsk-Parry B.S."/>
            <person name="Vaghefi N."/>
            <person name="Wilken P.M."/>
            <person name="An Z."/>
            <person name="de Beer Z.W."/>
            <person name="De Vos L."/>
            <person name="Chen L."/>
            <person name="Duong T.A."/>
            <person name="Gao Y."/>
            <person name="Hammerbacher A."/>
            <person name="Kikkert J.R."/>
            <person name="Li Y."/>
            <person name="Li H."/>
            <person name="Li K."/>
            <person name="Li Q."/>
            <person name="Liu X."/>
            <person name="Ma X."/>
            <person name="Naidoo K."/>
            <person name="Pethybridge S.J."/>
            <person name="Sun J."/>
            <person name="Steenkamp E.T."/>
            <person name="van der Nest M.A."/>
            <person name="van Wyk S."/>
            <person name="Wingfield M.J."/>
            <person name="Xiong C."/>
            <person name="Yue Q."/>
            <person name="Zhang X."/>
        </authorList>
    </citation>
    <scope>NUCLEOTIDE SEQUENCE [LARGE SCALE GENOMIC DNA]</scope>
    <source>
        <strain evidence="1 2">DSM 5745</strain>
    </source>
</reference>
<dbReference type="EMBL" id="PVWQ01000003">
    <property type="protein sequence ID" value="RDW87077.1"/>
    <property type="molecule type" value="Genomic_DNA"/>
</dbReference>
<dbReference type="OrthoDB" id="4509699at2759"/>
<dbReference type="RefSeq" id="XP_026606601.1">
    <property type="nucleotide sequence ID" value="XM_026745735.1"/>
</dbReference>
<proteinExistence type="predicted"/>
<dbReference type="AlphaFoldDB" id="A0A3D8SL77"/>
<protein>
    <submittedName>
        <fullName evidence="1">Uncharacterized protein</fullName>
    </submittedName>
</protein>
<comment type="caution">
    <text evidence="1">The sequence shown here is derived from an EMBL/GenBank/DDBJ whole genome shotgun (WGS) entry which is preliminary data.</text>
</comment>
<sequence length="401" mass="46040">MLSSARIEALRNAGRAGGIPELASIYGGWYTAPNGKRYFGLGTVMEIGYTHDGSVYVNAEPTNTEDDRFRFFDPSTDEDMPEDQYPEDPELVFERTYFSPRKGPTYGPKPTTPGLKPGDMARGFYDSAQNVVFYGVGRIVTPIIQEDGQPSGSFWIEPSRIRGPIPVWETYSRRDIEEHELPRSYYTGSLETQQRENKDRPRREIHHELHHWYGKLPPMPAQARDQPRLGSEHSGAYFAPDGQWFAGVGRVVAVGYILHIGCSQEWYVYVEPTGKTGGDYDFFHPQTREWMDELPQTNPIPGMQCTPRERRTLPSRWRDLPVINRQPAIGEEYHGRYCPPGAPKRDVYVGIGKVVKTGVDEERGRIWVEVVPVANKRDSWNHQFRDPWSGKKMPEWYWPLE</sequence>
<evidence type="ECO:0000313" key="2">
    <source>
        <dbReference type="Proteomes" id="UP000256690"/>
    </source>
</evidence>
<dbReference type="Proteomes" id="UP000256690">
    <property type="component" value="Unassembled WGS sequence"/>
</dbReference>
<dbReference type="GeneID" id="38114089"/>
<keyword evidence="2" id="KW-1185">Reference proteome</keyword>
<gene>
    <name evidence="1" type="ORF">DSM5745_03719</name>
</gene>
<name>A0A3D8SL77_9EURO</name>
<organism evidence="1 2">
    <name type="scientific">Aspergillus mulundensis</name>
    <dbReference type="NCBI Taxonomy" id="1810919"/>
    <lineage>
        <taxon>Eukaryota</taxon>
        <taxon>Fungi</taxon>
        <taxon>Dikarya</taxon>
        <taxon>Ascomycota</taxon>
        <taxon>Pezizomycotina</taxon>
        <taxon>Eurotiomycetes</taxon>
        <taxon>Eurotiomycetidae</taxon>
        <taxon>Eurotiales</taxon>
        <taxon>Aspergillaceae</taxon>
        <taxon>Aspergillus</taxon>
        <taxon>Aspergillus subgen. Nidulantes</taxon>
    </lineage>
</organism>